<reference evidence="4" key="1">
    <citation type="submission" date="2020-10" db="EMBL/GenBank/DDBJ databases">
        <authorList>
            <person name="Kadnikov V."/>
            <person name="Beletsky A.V."/>
            <person name="Mardanov A.V."/>
            <person name="Karnachuk O.V."/>
            <person name="Ravin N.V."/>
        </authorList>
    </citation>
    <scope>NUCLEOTIDE SEQUENCE</scope>
    <source>
        <strain evidence="4">Bu02</strain>
    </source>
</reference>
<dbReference type="InterPro" id="IPR018357">
    <property type="entry name" value="Hexapep_transf_CS"/>
</dbReference>
<dbReference type="Gene3D" id="3.90.550.10">
    <property type="entry name" value="Spore Coat Polysaccharide Biosynthesis Protein SpsA, Chain A"/>
    <property type="match status" value="1"/>
</dbReference>
<dbReference type="InterPro" id="IPR050486">
    <property type="entry name" value="Mannose-1P_guanyltransferase"/>
</dbReference>
<dbReference type="PANTHER" id="PTHR22572">
    <property type="entry name" value="SUGAR-1-PHOSPHATE GUANYL TRANSFERASE"/>
    <property type="match status" value="1"/>
</dbReference>
<evidence type="ECO:0000256" key="1">
    <source>
        <dbReference type="ARBA" id="ARBA00007274"/>
    </source>
</evidence>
<dbReference type="PROSITE" id="PS00101">
    <property type="entry name" value="HEXAPEP_TRANSFERASES"/>
    <property type="match status" value="1"/>
</dbReference>
<feature type="domain" description="Nucleotidyl transferase" evidence="2">
    <location>
        <begin position="3"/>
        <end position="229"/>
    </location>
</feature>
<proteinExistence type="inferred from homology"/>
<dbReference type="KEGG" id="fcz:IMF26_00645"/>
<evidence type="ECO:0000313" key="4">
    <source>
        <dbReference type="EMBL" id="QUL98636.1"/>
    </source>
</evidence>
<dbReference type="SUPFAM" id="SSF53448">
    <property type="entry name" value="Nucleotide-diphospho-sugar transferases"/>
    <property type="match status" value="1"/>
</dbReference>
<dbReference type="InterPro" id="IPR029044">
    <property type="entry name" value="Nucleotide-diphossugar_trans"/>
</dbReference>
<evidence type="ECO:0000259" key="3">
    <source>
        <dbReference type="Pfam" id="PF25087"/>
    </source>
</evidence>
<dbReference type="Gene3D" id="2.160.10.10">
    <property type="entry name" value="Hexapeptide repeat proteins"/>
    <property type="match status" value="1"/>
</dbReference>
<feature type="domain" description="Mannose-1-phosphate guanyltransferase C-terminal" evidence="3">
    <location>
        <begin position="278"/>
        <end position="354"/>
    </location>
</feature>
<sequence length="361" mass="39304">MQAVVLVGGFGTRLRPLTETMPKAVVPIANVPYIVRCLSYLEENGVDHVVLSMGYLPEPIEKVLADRPPSIKVEFCVEDRPLDTAGSIRYASGKFGELEDRLFVLNGDILTDIPLGEILSFHISRNAAVTIAAVPVADPSRFGVLDVEPDGRIRRFVEKPRVPPSNLINAGIYVYDRRVLDLIPDGVPWSVERQLYPEMLERGEKLYARAFEHAYWTDIGSLEGYLKANFDSVAHLNSTSRFGAGYTARWRDRVPAKPMSPGLWIHESALVSEHANLHPPVLIGPKTRVERGAIVGPSAVIGAGVLVEEGAHVSESVVLDDVLIGCQARVKKCVLSSGARVMEQATVAEGSIIGPMTVPAA</sequence>
<protein>
    <submittedName>
        <fullName evidence="4">NDP-sugar synthase</fullName>
    </submittedName>
</protein>
<dbReference type="Pfam" id="PF25087">
    <property type="entry name" value="GMPPB_C"/>
    <property type="match status" value="1"/>
</dbReference>
<dbReference type="AlphaFoldDB" id="A0AAT9LC10"/>
<name>A0AAT9LC10_9FIRM</name>
<gene>
    <name evidence="4" type="ORF">IMF26_00645</name>
</gene>
<dbReference type="GO" id="GO:0016740">
    <property type="term" value="F:transferase activity"/>
    <property type="evidence" value="ECO:0007669"/>
    <property type="project" value="InterPro"/>
</dbReference>
<dbReference type="InterPro" id="IPR005835">
    <property type="entry name" value="NTP_transferase_dom"/>
</dbReference>
<dbReference type="InterPro" id="IPR056729">
    <property type="entry name" value="GMPPB_C"/>
</dbReference>
<evidence type="ECO:0000259" key="2">
    <source>
        <dbReference type="Pfam" id="PF00483"/>
    </source>
</evidence>
<comment type="similarity">
    <text evidence="1">Belongs to the transferase hexapeptide repeat family.</text>
</comment>
<dbReference type="Pfam" id="PF00483">
    <property type="entry name" value="NTP_transferase"/>
    <property type="match status" value="1"/>
</dbReference>
<organism evidence="4">
    <name type="scientific">Candidatus Fermentithermobacillus carboniphilus</name>
    <dbReference type="NCBI Taxonomy" id="3085328"/>
    <lineage>
        <taxon>Bacteria</taxon>
        <taxon>Bacillati</taxon>
        <taxon>Bacillota</taxon>
        <taxon>Candidatus Fermentithermobacillia</taxon>
        <taxon>Candidatus Fermentithermobacillales</taxon>
        <taxon>Candidatus Fermentithermobacillaceae</taxon>
        <taxon>Candidatus Fermentithermobacillus</taxon>
    </lineage>
</organism>
<dbReference type="CDD" id="cd04181">
    <property type="entry name" value="NTP_transferase"/>
    <property type="match status" value="1"/>
</dbReference>
<dbReference type="EMBL" id="CP062796">
    <property type="protein sequence ID" value="QUL98636.1"/>
    <property type="molecule type" value="Genomic_DNA"/>
</dbReference>
<reference evidence="4" key="2">
    <citation type="journal article" date="2023" name="Biology">
        <title>Prokaryotic Life Associated with Coal-Fire Gas Vents Revealed by Metagenomics.</title>
        <authorList>
            <person name="Kadnikov V.V."/>
            <person name="Mardanov A.V."/>
            <person name="Beletsky A.V."/>
            <person name="Karnachuk O.V."/>
            <person name="Ravin N.V."/>
        </authorList>
    </citation>
    <scope>NUCLEOTIDE SEQUENCE</scope>
    <source>
        <strain evidence="4">Bu02</strain>
    </source>
</reference>
<accession>A0AAT9LC10</accession>